<keyword evidence="7" id="KW-1185">Reference proteome</keyword>
<evidence type="ECO:0000313" key="7">
    <source>
        <dbReference type="Proteomes" id="UP000027195"/>
    </source>
</evidence>
<evidence type="ECO:0000256" key="2">
    <source>
        <dbReference type="ARBA" id="ARBA00022771"/>
    </source>
</evidence>
<protein>
    <recommendedName>
        <fullName evidence="5">MYND-type domain-containing protein</fullName>
    </recommendedName>
</protein>
<keyword evidence="1" id="KW-0479">Metal-binding</keyword>
<dbReference type="PROSITE" id="PS50865">
    <property type="entry name" value="ZF_MYND_2"/>
    <property type="match status" value="1"/>
</dbReference>
<dbReference type="EMBL" id="KL198038">
    <property type="protein sequence ID" value="KDQ14370.1"/>
    <property type="molecule type" value="Genomic_DNA"/>
</dbReference>
<evidence type="ECO:0000313" key="6">
    <source>
        <dbReference type="EMBL" id="KDQ14370.1"/>
    </source>
</evidence>
<dbReference type="Pfam" id="PF01753">
    <property type="entry name" value="zf-MYND"/>
    <property type="match status" value="1"/>
</dbReference>
<dbReference type="HOGENOM" id="CLU_626969_0_0_1"/>
<feature type="domain" description="MYND-type" evidence="5">
    <location>
        <begin position="36"/>
        <end position="78"/>
    </location>
</feature>
<keyword evidence="3" id="KW-0862">Zinc</keyword>
<evidence type="ECO:0000256" key="1">
    <source>
        <dbReference type="ARBA" id="ARBA00022723"/>
    </source>
</evidence>
<evidence type="ECO:0000256" key="4">
    <source>
        <dbReference type="PROSITE-ProRule" id="PRU00134"/>
    </source>
</evidence>
<proteinExistence type="predicted"/>
<dbReference type="AlphaFoldDB" id="A0A067MI51"/>
<dbReference type="GO" id="GO:0008270">
    <property type="term" value="F:zinc ion binding"/>
    <property type="evidence" value="ECO:0007669"/>
    <property type="project" value="UniProtKB-KW"/>
</dbReference>
<dbReference type="SUPFAM" id="SSF144232">
    <property type="entry name" value="HIT/MYND zinc finger-like"/>
    <property type="match status" value="1"/>
</dbReference>
<accession>A0A067MI51</accession>
<keyword evidence="2 4" id="KW-0863">Zinc-finger</keyword>
<reference evidence="7" key="1">
    <citation type="journal article" date="2014" name="Proc. Natl. Acad. Sci. U.S.A.">
        <title>Extensive sampling of basidiomycete genomes demonstrates inadequacy of the white-rot/brown-rot paradigm for wood decay fungi.</title>
        <authorList>
            <person name="Riley R."/>
            <person name="Salamov A.A."/>
            <person name="Brown D.W."/>
            <person name="Nagy L.G."/>
            <person name="Floudas D."/>
            <person name="Held B.W."/>
            <person name="Levasseur A."/>
            <person name="Lombard V."/>
            <person name="Morin E."/>
            <person name="Otillar R."/>
            <person name="Lindquist E.A."/>
            <person name="Sun H."/>
            <person name="LaButti K.M."/>
            <person name="Schmutz J."/>
            <person name="Jabbour D."/>
            <person name="Luo H."/>
            <person name="Baker S.E."/>
            <person name="Pisabarro A.G."/>
            <person name="Walton J.D."/>
            <person name="Blanchette R.A."/>
            <person name="Henrissat B."/>
            <person name="Martin F."/>
            <person name="Cullen D."/>
            <person name="Hibbett D.S."/>
            <person name="Grigoriev I.V."/>
        </authorList>
    </citation>
    <scope>NUCLEOTIDE SEQUENCE [LARGE SCALE GENOMIC DNA]</scope>
    <source>
        <strain evidence="7">FD-172 SS1</strain>
    </source>
</reference>
<dbReference type="Gene3D" id="6.10.140.2220">
    <property type="match status" value="1"/>
</dbReference>
<gene>
    <name evidence="6" type="ORF">BOTBODRAFT_55515</name>
</gene>
<dbReference type="STRING" id="930990.A0A067MI51"/>
<dbReference type="OrthoDB" id="194358at2759"/>
<dbReference type="InParanoid" id="A0A067MI51"/>
<sequence>MSVPAEVVNRLTHVLSCFQTDHGSRKASRHHFRHTCSFCGKENNTGLKLATCARCRSVRYCNVNCQRAHYRACHKADCESFKDPPIGDLFDTRNRPGTKYPINPVFAKNSDDGLGCWVSVGENPLCHLQTILCPTTAFPYRQEIATLPETKAILEKQEGTTKNILTLRVLVQNRRKDRAGVMILSTGSYIMSAGSEDVDRTMVQCKALKYWKQLGDDVFDVSELISRDITLVCARPYRDPWGVHRASVLSINGSQYDRNTIFPRSSSPPSSPPLHQIRDPACGVVALQYGDHAVLELQFRCTHAADGEIFTTEFGALLHLAAFGICYFTQGKDEHSILSCLFDRDSIKSYYADYFVHGVHVHLDSHYADKSVPEKFIEPCVLEKIYEVARPGMMDQFSLDDIMRAQEATNKIFRGADSFDPYEAIQALYKDTLAEEKSKGSIKTSRQ</sequence>
<dbReference type="Proteomes" id="UP000027195">
    <property type="component" value="Unassembled WGS sequence"/>
</dbReference>
<name>A0A067MI51_BOTB1</name>
<evidence type="ECO:0000259" key="5">
    <source>
        <dbReference type="PROSITE" id="PS50865"/>
    </source>
</evidence>
<dbReference type="InterPro" id="IPR002893">
    <property type="entry name" value="Znf_MYND"/>
</dbReference>
<evidence type="ECO:0000256" key="3">
    <source>
        <dbReference type="ARBA" id="ARBA00022833"/>
    </source>
</evidence>
<organism evidence="6 7">
    <name type="scientific">Botryobasidium botryosum (strain FD-172 SS1)</name>
    <dbReference type="NCBI Taxonomy" id="930990"/>
    <lineage>
        <taxon>Eukaryota</taxon>
        <taxon>Fungi</taxon>
        <taxon>Dikarya</taxon>
        <taxon>Basidiomycota</taxon>
        <taxon>Agaricomycotina</taxon>
        <taxon>Agaricomycetes</taxon>
        <taxon>Cantharellales</taxon>
        <taxon>Botryobasidiaceae</taxon>
        <taxon>Botryobasidium</taxon>
    </lineage>
</organism>